<feature type="domain" description="DUF4113" evidence="2">
    <location>
        <begin position="85"/>
        <end position="139"/>
    </location>
</feature>
<feature type="domain" description="DNA polymerase Y-family little finger" evidence="1">
    <location>
        <begin position="1"/>
        <end position="73"/>
    </location>
</feature>
<keyword evidence="4" id="KW-1185">Reference proteome</keyword>
<reference evidence="3 4" key="1">
    <citation type="submission" date="2022-04" db="EMBL/GenBank/DDBJ databases">
        <title>Hymenobacter sp. isolated from the air.</title>
        <authorList>
            <person name="Won M."/>
            <person name="Lee C.-M."/>
            <person name="Woen H.-Y."/>
            <person name="Kwon S.-W."/>
        </authorList>
    </citation>
    <scope>NUCLEOTIDE SEQUENCE [LARGE SCALE GENOMIC DNA]</scope>
    <source>
        <strain evidence="4">5116 S-27</strain>
    </source>
</reference>
<organism evidence="3 4">
    <name type="scientific">Hymenobacter cellulosivorans</name>
    <dbReference type="NCBI Taxonomy" id="2932249"/>
    <lineage>
        <taxon>Bacteria</taxon>
        <taxon>Pseudomonadati</taxon>
        <taxon>Bacteroidota</taxon>
        <taxon>Cytophagia</taxon>
        <taxon>Cytophagales</taxon>
        <taxon>Hymenobacteraceae</taxon>
        <taxon>Hymenobacter</taxon>
    </lineage>
</organism>
<evidence type="ECO:0000313" key="3">
    <source>
        <dbReference type="EMBL" id="UOQ55642.1"/>
    </source>
</evidence>
<sequence length="140" mass="15688">MTVFLSKSRYGLEPPPYSYSAVLTLPVATSDTVELVRVARVALKRLWQPKNRYTKAGVILDGVEPASQTQLNLFEAGPLSEKRAKLMVELDTLNRRFGKGTVQLAALSLSPNQGRAPWKGKIQWRTPQYTTRLEDLLMVS</sequence>
<protein>
    <submittedName>
        <fullName evidence="3">DUF4113 domain-containing protein</fullName>
    </submittedName>
</protein>
<proteinExistence type="predicted"/>
<dbReference type="EMBL" id="CP095049">
    <property type="protein sequence ID" value="UOQ55642.1"/>
    <property type="molecule type" value="Genomic_DNA"/>
</dbReference>
<gene>
    <name evidence="3" type="ORF">MUN80_12985</name>
</gene>
<evidence type="ECO:0000259" key="1">
    <source>
        <dbReference type="Pfam" id="PF11799"/>
    </source>
</evidence>
<dbReference type="InterPro" id="IPR025188">
    <property type="entry name" value="DUF4113"/>
</dbReference>
<name>A0ABY4FG37_9BACT</name>
<evidence type="ECO:0000313" key="4">
    <source>
        <dbReference type="Proteomes" id="UP000831785"/>
    </source>
</evidence>
<dbReference type="InterPro" id="IPR017961">
    <property type="entry name" value="DNA_pol_Y-fam_little_finger"/>
</dbReference>
<dbReference type="Proteomes" id="UP000831785">
    <property type="component" value="Chromosome"/>
</dbReference>
<evidence type="ECO:0000259" key="2">
    <source>
        <dbReference type="Pfam" id="PF13438"/>
    </source>
</evidence>
<dbReference type="Pfam" id="PF13438">
    <property type="entry name" value="DUF4113"/>
    <property type="match status" value="1"/>
</dbReference>
<accession>A0ABY4FG37</accession>
<dbReference type="Pfam" id="PF11799">
    <property type="entry name" value="IMS_C"/>
    <property type="match status" value="1"/>
</dbReference>